<keyword evidence="3" id="KW-1185">Reference proteome</keyword>
<sequence>MAPGARLRLFLEPDREPRCNYASSDLRLHPILHHHSPRSASWSDFVYALGPVFSLFWQQIEDKNEDKCHEEIIHLGKIIWDRWTSVWTEGTPQEQRVTLKDFLYDIKWESVAHRNYVRLGHKTDIDPIPWKDALEPAVTASEFQRWADPDYVQSLQPPPPPPPSPPPAPMSLEEALLLYEKEREQHLEKCRAQKEASEKEDSEGEGEDWMYCWH</sequence>
<feature type="compositionally biased region" description="Basic and acidic residues" evidence="1">
    <location>
        <begin position="187"/>
        <end position="199"/>
    </location>
</feature>
<evidence type="ECO:0000313" key="3">
    <source>
        <dbReference type="Proteomes" id="UP001465976"/>
    </source>
</evidence>
<comment type="caution">
    <text evidence="2">The sequence shown here is derived from an EMBL/GenBank/DDBJ whole genome shotgun (WGS) entry which is preliminary data.</text>
</comment>
<feature type="region of interest" description="Disordered" evidence="1">
    <location>
        <begin position="150"/>
        <end position="175"/>
    </location>
</feature>
<proteinExistence type="predicted"/>
<organism evidence="2 3">
    <name type="scientific">Marasmius crinis-equi</name>
    <dbReference type="NCBI Taxonomy" id="585013"/>
    <lineage>
        <taxon>Eukaryota</taxon>
        <taxon>Fungi</taxon>
        <taxon>Dikarya</taxon>
        <taxon>Basidiomycota</taxon>
        <taxon>Agaricomycotina</taxon>
        <taxon>Agaricomycetes</taxon>
        <taxon>Agaricomycetidae</taxon>
        <taxon>Agaricales</taxon>
        <taxon>Marasmiineae</taxon>
        <taxon>Marasmiaceae</taxon>
        <taxon>Marasmius</taxon>
    </lineage>
</organism>
<evidence type="ECO:0000256" key="1">
    <source>
        <dbReference type="SAM" id="MobiDB-lite"/>
    </source>
</evidence>
<evidence type="ECO:0000313" key="2">
    <source>
        <dbReference type="EMBL" id="KAL0566608.1"/>
    </source>
</evidence>
<dbReference type="Proteomes" id="UP001465976">
    <property type="component" value="Unassembled WGS sequence"/>
</dbReference>
<reference evidence="2 3" key="1">
    <citation type="submission" date="2024-02" db="EMBL/GenBank/DDBJ databases">
        <title>A draft genome for the cacao thread blight pathogen Marasmius crinis-equi.</title>
        <authorList>
            <person name="Cohen S.P."/>
            <person name="Baruah I.K."/>
            <person name="Amoako-Attah I."/>
            <person name="Bukari Y."/>
            <person name="Meinhardt L.W."/>
            <person name="Bailey B.A."/>
        </authorList>
    </citation>
    <scope>NUCLEOTIDE SEQUENCE [LARGE SCALE GENOMIC DNA]</scope>
    <source>
        <strain evidence="2 3">GH-76</strain>
    </source>
</reference>
<feature type="region of interest" description="Disordered" evidence="1">
    <location>
        <begin position="187"/>
        <end position="214"/>
    </location>
</feature>
<dbReference type="EMBL" id="JBAHYK010001839">
    <property type="protein sequence ID" value="KAL0566608.1"/>
    <property type="molecule type" value="Genomic_DNA"/>
</dbReference>
<accession>A0ABR3EUN6</accession>
<name>A0ABR3EUN6_9AGAR</name>
<feature type="compositionally biased region" description="Pro residues" evidence="1">
    <location>
        <begin position="156"/>
        <end position="169"/>
    </location>
</feature>
<protein>
    <submittedName>
        <fullName evidence="2">Uncharacterized protein</fullName>
    </submittedName>
</protein>
<gene>
    <name evidence="2" type="ORF">V5O48_015403</name>
</gene>